<evidence type="ECO:0000259" key="5">
    <source>
        <dbReference type="PROSITE" id="PS50014"/>
    </source>
</evidence>
<feature type="compositionally biased region" description="Polar residues" evidence="4">
    <location>
        <begin position="1283"/>
        <end position="1295"/>
    </location>
</feature>
<feature type="region of interest" description="Disordered" evidence="4">
    <location>
        <begin position="992"/>
        <end position="1096"/>
    </location>
</feature>
<dbReference type="GO" id="GO:0006338">
    <property type="term" value="P:chromatin remodeling"/>
    <property type="evidence" value="ECO:0007669"/>
    <property type="project" value="InterPro"/>
</dbReference>
<dbReference type="InterPro" id="IPR036427">
    <property type="entry name" value="Bromodomain-like_sf"/>
</dbReference>
<proteinExistence type="predicted"/>
<feature type="compositionally biased region" description="Polar residues" evidence="4">
    <location>
        <begin position="1653"/>
        <end position="1680"/>
    </location>
</feature>
<dbReference type="PROSITE" id="PS50014">
    <property type="entry name" value="BROMODOMAIN_2"/>
    <property type="match status" value="1"/>
</dbReference>
<dbReference type="Gene3D" id="1.20.920.10">
    <property type="entry name" value="Bromodomain-like"/>
    <property type="match status" value="1"/>
</dbReference>
<evidence type="ECO:0000256" key="1">
    <source>
        <dbReference type="ARBA" id="ARBA00023117"/>
    </source>
</evidence>
<feature type="region of interest" description="Disordered" evidence="4">
    <location>
        <begin position="1611"/>
        <end position="1689"/>
    </location>
</feature>
<feature type="compositionally biased region" description="Polar residues" evidence="4">
    <location>
        <begin position="669"/>
        <end position="683"/>
    </location>
</feature>
<feature type="compositionally biased region" description="Basic and acidic residues" evidence="4">
    <location>
        <begin position="573"/>
        <end position="586"/>
    </location>
</feature>
<feature type="compositionally biased region" description="Polar residues" evidence="4">
    <location>
        <begin position="1341"/>
        <end position="1360"/>
    </location>
</feature>
<feature type="compositionally biased region" description="Polar residues" evidence="4">
    <location>
        <begin position="1611"/>
        <end position="1623"/>
    </location>
</feature>
<dbReference type="SUPFAM" id="SSF47370">
    <property type="entry name" value="Bromodomain"/>
    <property type="match status" value="1"/>
</dbReference>
<feature type="compositionally biased region" description="Basic and acidic residues" evidence="4">
    <location>
        <begin position="308"/>
        <end position="344"/>
    </location>
</feature>
<dbReference type="InterPro" id="IPR029614">
    <property type="entry name" value="CECR2"/>
</dbReference>
<feature type="region of interest" description="Disordered" evidence="4">
    <location>
        <begin position="299"/>
        <end position="390"/>
    </location>
</feature>
<feature type="compositionally biased region" description="Basic residues" evidence="4">
    <location>
        <begin position="201"/>
        <end position="212"/>
    </location>
</feature>
<dbReference type="PROSITE" id="PS00633">
    <property type="entry name" value="BROMODOMAIN_1"/>
    <property type="match status" value="1"/>
</dbReference>
<evidence type="ECO:0000256" key="3">
    <source>
        <dbReference type="SAM" id="Coils"/>
    </source>
</evidence>
<feature type="region of interest" description="Disordered" evidence="4">
    <location>
        <begin position="886"/>
        <end position="916"/>
    </location>
</feature>
<feature type="region of interest" description="Disordered" evidence="4">
    <location>
        <begin position="656"/>
        <end position="683"/>
    </location>
</feature>
<feature type="compositionally biased region" description="Basic and acidic residues" evidence="4">
    <location>
        <begin position="1062"/>
        <end position="1072"/>
    </location>
</feature>
<feature type="region of interest" description="Disordered" evidence="4">
    <location>
        <begin position="745"/>
        <end position="801"/>
    </location>
</feature>
<accession>A0AAV2A9X7</accession>
<keyword evidence="1 2" id="KW-0103">Bromodomain</keyword>
<feature type="compositionally biased region" description="Polar residues" evidence="4">
    <location>
        <begin position="1158"/>
        <end position="1168"/>
    </location>
</feature>
<dbReference type="EMBL" id="CAXIEN010000121">
    <property type="protein sequence ID" value="CAL1279423.1"/>
    <property type="molecule type" value="Genomic_DNA"/>
</dbReference>
<keyword evidence="7" id="KW-1185">Reference proteome</keyword>
<dbReference type="InterPro" id="IPR018359">
    <property type="entry name" value="Bromodomain_CS"/>
</dbReference>
<feature type="region of interest" description="Disordered" evidence="4">
    <location>
        <begin position="549"/>
        <end position="592"/>
    </location>
</feature>
<keyword evidence="3" id="KW-0175">Coiled coil</keyword>
<sequence>MSSESENADDKDFQRMWKIASTAQFVKAFEELFKLPEIEIETLEEGLLNQSMYGIHAVKTLVVALLKVVYPTYGVRLENYESFLQKVVGKIWMFEARQEENPLKENTNFKDIKPLSKLDILYSLCLHLLDKASDPRSKYKDQISKMNSDLLRVQPLGCDNEGNEYWYFYGTRLYKQEPSKDRKIKDWEEEWNTQKNTSFVKRGRGRPKKVKPRKSDGESDESDEVLATKSSCMNIGEKSRWSVVCNTLDDWVEFAEKFKDSKLKCEKALFRTITDNFLPVMNEAYQAKEKKLQQKLRELIPKPTFTRMETRQRRPKSTSDIHGNDEDKEFSVDSREHRLEERNRRLNQSSENGPRRRSRSKISYDENYDDFDDEPSKRPRNRSSYLENEEEDFVKATCKRPRNRLSYVENEEEDLVEAANKLRNREAAEAKANEILKEYVSVVSNSSSNKSQILRVFTQVKLDKNSYPFHYKIDKEEFPDYYDIISEPMDLGRIERKLRLNIYKTAAEVDDDFKRMVENCELYFGVDSERSKMGRHTWRLFRRLMKELPVPPKQNENSGVANGTGEKGNPNPYKEKTTNADSEKSERGRKKRKCINSEALDILSKEAELAVERSQSMDEEHFRNFTQKTKKFTQFSDLIVEPIHSHPSDLIQKFMSDSSSHQNEDGNNDEFSPTDNQNSDSVHQSLPVNMEANDYRESHEENSNSSQYMDKNDPKSFNILSSDNEANLELLNESEMCLSNEFDANTEEKSGDDDLNNSSSSPNNLGSSPVSNSFESYHSPNSSSTASSPKDSANDSPQHIGNNTTFFNGYGNVYNFTHENECNGSSTVDASCLGLASSSIYKKHQLENGLKIAVSENFSQATLNCNGNQNSYDGVRKLNSRTKVFSRDQTKMSVSTSDQLVQDQSPQQELSRGRPDQCFQSIPVSLGNLEPSKSPLAFSYSSQQFIQAQIESQSSKPQFQHSALLPEQEVQHKMQDTEYSEKQSRCSPPFLSAKKAQDHRNIESQPNCSPVFGAGQEVDGPEHSRSHQICSSSDSSALLRGPGLPEQEEVNGEGQNFSTQDVETRDSVENRHRSPPAASFSREMQRQLSGTDRARSPTYDMQQEIQNHLSIIQEHNKIQSRHHALFSGQEMRESDMVKSRNSQVSSFPPVTLKDQDSAESQQRHLLNSSHDETQKQRPLKTQVKKVPHPNKQVSAQMRFNSYQEVENGENNRSQPMVSATSCADQQLNDQNSQKNYSMYWDQHFAGSLPGYSPTLSAHQEMNHQQQAINQPRYSPTISARQEMIHQQPSKNQPRYSPTLPGHQEIANQPSKNQPRYSPTLSSHQEMNHQQPVAIQPRYSPTIPTHQEMNHQQPSKNQPRYSPNLRVHQEMNHQQPAKNQPRLSPSLSAHQEVNHQQPAINQPRYSPNLSAHQEINHHQPAENQPGCPPNASAQPADDKKSTKILGNSAFLKSQIIEEQESVGGQPSYLSTFSNQGIFAQESTKSSVQHMHNEPLSMQNQVPVEAPPFDFGNIFSGSFSSVNATAQVNEPPFTANSAMQNPPQVSMSHSNQNHMARSSFPTMKVRLPPSTGELIVVPGDPSSMTFHLLAKPLSDPSHQIQSSVQIHANNQMKNQDGQENSYDESSSARRKNPAKKDTTGAPSRKQISPILDLQQFASNPRKSSTSPSFQKNKNCDNISHPNVSAEPSLKSPPAITSDFSLIKPNAVLVRPLESSATSMQQHARNNNSFQQGAFVQQTEGPRTVIFPKGSRMTSVLGSSTNSTSAMSINVNNGQRPFVPNSLPNTVMQNSSGQYVLVPSKDILQSNVDQNLKVKNSERPPQFYPGNMMQSFPFQNGQMNSVQMLPQVNFPYVNPYYIVTNPSAFQNASRYPVMNMQPIPFQNR</sequence>
<feature type="compositionally biased region" description="Polar residues" evidence="4">
    <location>
        <begin position="891"/>
        <end position="910"/>
    </location>
</feature>
<dbReference type="Pfam" id="PF00439">
    <property type="entry name" value="Bromodomain"/>
    <property type="match status" value="1"/>
</dbReference>
<feature type="compositionally biased region" description="Polar residues" evidence="4">
    <location>
        <begin position="1305"/>
        <end position="1332"/>
    </location>
</feature>
<feature type="compositionally biased region" description="Polar residues" evidence="4">
    <location>
        <begin position="1027"/>
        <end position="1036"/>
    </location>
</feature>
<evidence type="ECO:0000256" key="4">
    <source>
        <dbReference type="SAM" id="MobiDB-lite"/>
    </source>
</evidence>
<feature type="coiled-coil region" evidence="3">
    <location>
        <begin position="405"/>
        <end position="438"/>
    </location>
</feature>
<feature type="compositionally biased region" description="Polar residues" evidence="4">
    <location>
        <begin position="1139"/>
        <end position="1148"/>
    </location>
</feature>
<feature type="region of interest" description="Disordered" evidence="4">
    <location>
        <begin position="695"/>
        <end position="720"/>
    </location>
</feature>
<feature type="compositionally biased region" description="Low complexity" evidence="4">
    <location>
        <begin position="756"/>
        <end position="791"/>
    </location>
</feature>
<dbReference type="GO" id="GO:0090537">
    <property type="term" value="C:CERF complex"/>
    <property type="evidence" value="ECO:0007669"/>
    <property type="project" value="InterPro"/>
</dbReference>
<feature type="region of interest" description="Disordered" evidence="4">
    <location>
        <begin position="1283"/>
        <end position="1439"/>
    </location>
</feature>
<name>A0AAV2A9X7_9ARAC</name>
<evidence type="ECO:0000313" key="6">
    <source>
        <dbReference type="EMBL" id="CAL1279423.1"/>
    </source>
</evidence>
<organism evidence="6 7">
    <name type="scientific">Larinioides sclopetarius</name>
    <dbReference type="NCBI Taxonomy" id="280406"/>
    <lineage>
        <taxon>Eukaryota</taxon>
        <taxon>Metazoa</taxon>
        <taxon>Ecdysozoa</taxon>
        <taxon>Arthropoda</taxon>
        <taxon>Chelicerata</taxon>
        <taxon>Arachnida</taxon>
        <taxon>Araneae</taxon>
        <taxon>Araneomorphae</taxon>
        <taxon>Entelegynae</taxon>
        <taxon>Araneoidea</taxon>
        <taxon>Araneidae</taxon>
        <taxon>Larinioides</taxon>
    </lineage>
</organism>
<dbReference type="InterPro" id="IPR001487">
    <property type="entry name" value="Bromodomain"/>
</dbReference>
<gene>
    <name evidence="6" type="ORF">LARSCL_LOCUS10347</name>
</gene>
<dbReference type="PANTHER" id="PTHR47092">
    <property type="entry name" value="CAT EYE SYNDROME CRITICAL REGION PROTEIN 2"/>
    <property type="match status" value="1"/>
</dbReference>
<dbReference type="Proteomes" id="UP001497382">
    <property type="component" value="Unassembled WGS sequence"/>
</dbReference>
<feature type="compositionally biased region" description="Polar residues" evidence="4">
    <location>
        <begin position="1371"/>
        <end position="1412"/>
    </location>
</feature>
<evidence type="ECO:0000256" key="2">
    <source>
        <dbReference type="PROSITE-ProRule" id="PRU00035"/>
    </source>
</evidence>
<protein>
    <recommendedName>
        <fullName evidence="5">Bromo domain-containing protein</fullName>
    </recommendedName>
</protein>
<feature type="domain" description="Bromo" evidence="5">
    <location>
        <begin position="461"/>
        <end position="531"/>
    </location>
</feature>
<comment type="caution">
    <text evidence="6">The sequence shown here is derived from an EMBL/GenBank/DDBJ whole genome shotgun (WGS) entry which is preliminary data.</text>
</comment>
<dbReference type="SMART" id="SM00297">
    <property type="entry name" value="BROMO"/>
    <property type="match status" value="1"/>
</dbReference>
<dbReference type="PANTHER" id="PTHR47092:SF1">
    <property type="entry name" value="CHROMATIN REMODELING REGULATOR CECR2"/>
    <property type="match status" value="1"/>
</dbReference>
<feature type="region of interest" description="Disordered" evidence="4">
    <location>
        <begin position="1130"/>
        <end position="1196"/>
    </location>
</feature>
<dbReference type="PRINTS" id="PR00503">
    <property type="entry name" value="BROMODOMAIN"/>
</dbReference>
<evidence type="ECO:0000313" key="7">
    <source>
        <dbReference type="Proteomes" id="UP001497382"/>
    </source>
</evidence>
<reference evidence="6 7" key="1">
    <citation type="submission" date="2024-04" db="EMBL/GenBank/DDBJ databases">
        <authorList>
            <person name="Rising A."/>
            <person name="Reimegard J."/>
            <person name="Sonavane S."/>
            <person name="Akerstrom W."/>
            <person name="Nylinder S."/>
            <person name="Hedman E."/>
            <person name="Kallberg Y."/>
        </authorList>
    </citation>
    <scope>NUCLEOTIDE SEQUENCE [LARGE SCALE GENOMIC DNA]</scope>
</reference>
<feature type="region of interest" description="Disordered" evidence="4">
    <location>
        <begin position="198"/>
        <end position="226"/>
    </location>
</feature>